<keyword evidence="13" id="KW-1185">Reference proteome</keyword>
<evidence type="ECO:0000256" key="4">
    <source>
        <dbReference type="ARBA" id="ARBA00022454"/>
    </source>
</evidence>
<feature type="compositionally biased region" description="Basic and acidic residues" evidence="10">
    <location>
        <begin position="99"/>
        <end position="108"/>
    </location>
</feature>
<evidence type="ECO:0000313" key="12">
    <source>
        <dbReference type="EMBL" id="KAF1989642.1"/>
    </source>
</evidence>
<proteinExistence type="inferred from homology"/>
<comment type="similarity">
    <text evidence="3">Belongs to the borealin family.</text>
</comment>
<feature type="compositionally biased region" description="Polar residues" evidence="10">
    <location>
        <begin position="193"/>
        <end position="208"/>
    </location>
</feature>
<keyword evidence="5" id="KW-0132">Cell division</keyword>
<evidence type="ECO:0000313" key="13">
    <source>
        <dbReference type="Proteomes" id="UP000800041"/>
    </source>
</evidence>
<feature type="compositionally biased region" description="Low complexity" evidence="10">
    <location>
        <begin position="254"/>
        <end position="271"/>
    </location>
</feature>
<feature type="region of interest" description="Disordered" evidence="10">
    <location>
        <begin position="250"/>
        <end position="366"/>
    </location>
</feature>
<feature type="region of interest" description="Disordered" evidence="10">
    <location>
        <begin position="96"/>
        <end position="238"/>
    </location>
</feature>
<keyword evidence="4" id="KW-0158">Chromosome</keyword>
<accession>A0A6G1H9A5</accession>
<sequence>MTTQFPPPPSRSAVLKTKSPARTPERSPTRKRTTVTAAQKQALIDNLQLEITERARKLRAQYALHAQGLRSRLEMRINRIPRGLRDTNIMDLIENYSKPAREPAKRDLPPLPTAQSMPPPRVPPKQKQAVEPSRPVSSRGVKRTSNEMSTFSDKENADIHHEDLNMPKKRVKTAAEPTKAGPASRQPSRAKLNPSTVLSPKSHNSRTLPRSPIKAPSSPQKSFLARPTSPVKAPNSTATATASLAAMVADKPTRAAAARAPSRQAATTTATGLGRGKRVAPPSASTAAVARAGKGRASNGSSASDSSAATTIVTKKKAVAAPAKKGFVGRMATAGKKAASAATGGSRTKQPAAAPTTGGRVLRARK</sequence>
<dbReference type="GO" id="GO:0032133">
    <property type="term" value="C:chromosome passenger complex"/>
    <property type="evidence" value="ECO:0007669"/>
    <property type="project" value="TreeGrafter"/>
</dbReference>
<evidence type="ECO:0000256" key="6">
    <source>
        <dbReference type="ARBA" id="ARBA00022776"/>
    </source>
</evidence>
<dbReference type="InterPro" id="IPR018867">
    <property type="entry name" value="Cell_div_borealin"/>
</dbReference>
<dbReference type="GO" id="GO:0000070">
    <property type="term" value="P:mitotic sister chromatid segregation"/>
    <property type="evidence" value="ECO:0007669"/>
    <property type="project" value="TreeGrafter"/>
</dbReference>
<dbReference type="GO" id="GO:0051301">
    <property type="term" value="P:cell division"/>
    <property type="evidence" value="ECO:0007669"/>
    <property type="project" value="UniProtKB-KW"/>
</dbReference>
<dbReference type="PANTHER" id="PTHR16040:SF7">
    <property type="entry name" value="AUSTRALIN, ISOFORM A-RELATED"/>
    <property type="match status" value="1"/>
</dbReference>
<name>A0A6G1H9A5_9PEZI</name>
<dbReference type="PANTHER" id="PTHR16040">
    <property type="entry name" value="AUSTRALIN, ISOFORM A-RELATED"/>
    <property type="match status" value="1"/>
</dbReference>
<evidence type="ECO:0000256" key="7">
    <source>
        <dbReference type="ARBA" id="ARBA00023242"/>
    </source>
</evidence>
<evidence type="ECO:0000256" key="10">
    <source>
        <dbReference type="SAM" id="MobiDB-lite"/>
    </source>
</evidence>
<evidence type="ECO:0000259" key="11">
    <source>
        <dbReference type="Pfam" id="PF10444"/>
    </source>
</evidence>
<reference evidence="12" key="1">
    <citation type="journal article" date="2020" name="Stud. Mycol.">
        <title>101 Dothideomycetes genomes: a test case for predicting lifestyles and emergence of pathogens.</title>
        <authorList>
            <person name="Haridas S."/>
            <person name="Albert R."/>
            <person name="Binder M."/>
            <person name="Bloem J."/>
            <person name="Labutti K."/>
            <person name="Salamov A."/>
            <person name="Andreopoulos B."/>
            <person name="Baker S."/>
            <person name="Barry K."/>
            <person name="Bills G."/>
            <person name="Bluhm B."/>
            <person name="Cannon C."/>
            <person name="Castanera R."/>
            <person name="Culley D."/>
            <person name="Daum C."/>
            <person name="Ezra D."/>
            <person name="Gonzalez J."/>
            <person name="Henrissat B."/>
            <person name="Kuo A."/>
            <person name="Liang C."/>
            <person name="Lipzen A."/>
            <person name="Lutzoni F."/>
            <person name="Magnuson J."/>
            <person name="Mondo S."/>
            <person name="Nolan M."/>
            <person name="Ohm R."/>
            <person name="Pangilinan J."/>
            <person name="Park H.-J."/>
            <person name="Ramirez L."/>
            <person name="Alfaro M."/>
            <person name="Sun H."/>
            <person name="Tritt A."/>
            <person name="Yoshinaga Y."/>
            <person name="Zwiers L.-H."/>
            <person name="Turgeon B."/>
            <person name="Goodwin S."/>
            <person name="Spatafora J."/>
            <person name="Crous P."/>
            <person name="Grigoriev I."/>
        </authorList>
    </citation>
    <scope>NUCLEOTIDE SEQUENCE</scope>
    <source>
        <strain evidence="12">CBS 113979</strain>
    </source>
</reference>
<evidence type="ECO:0000256" key="5">
    <source>
        <dbReference type="ARBA" id="ARBA00022618"/>
    </source>
</evidence>
<evidence type="ECO:0000256" key="1">
    <source>
        <dbReference type="ARBA" id="ARBA00004123"/>
    </source>
</evidence>
<evidence type="ECO:0000256" key="9">
    <source>
        <dbReference type="ARBA" id="ARBA00023328"/>
    </source>
</evidence>
<feature type="compositionally biased region" description="Pro residues" evidence="10">
    <location>
        <begin position="1"/>
        <end position="10"/>
    </location>
</feature>
<protein>
    <recommendedName>
        <fullName evidence="11">Borealin N-terminal domain-containing protein</fullName>
    </recommendedName>
</protein>
<dbReference type="OrthoDB" id="2392550at2759"/>
<feature type="domain" description="Borealin N-terminal" evidence="11">
    <location>
        <begin position="39"/>
        <end position="94"/>
    </location>
</feature>
<keyword evidence="7" id="KW-0539">Nucleus</keyword>
<dbReference type="GO" id="GO:0005634">
    <property type="term" value="C:nucleus"/>
    <property type="evidence" value="ECO:0007669"/>
    <property type="project" value="UniProtKB-SubCell"/>
</dbReference>
<feature type="region of interest" description="Disordered" evidence="10">
    <location>
        <begin position="1"/>
        <end position="33"/>
    </location>
</feature>
<feature type="compositionally biased region" description="Low complexity" evidence="10">
    <location>
        <begin position="279"/>
        <end position="325"/>
    </location>
</feature>
<dbReference type="InterPro" id="IPR018851">
    <property type="entry name" value="Borealin_N"/>
</dbReference>
<dbReference type="GO" id="GO:0051233">
    <property type="term" value="C:spindle midzone"/>
    <property type="evidence" value="ECO:0007669"/>
    <property type="project" value="TreeGrafter"/>
</dbReference>
<comment type="subcellular location">
    <subcellularLocation>
        <location evidence="2">Chromosome</location>
        <location evidence="2">Centromere</location>
    </subcellularLocation>
    <subcellularLocation>
        <location evidence="1">Nucleus</location>
    </subcellularLocation>
</comment>
<organism evidence="12 13">
    <name type="scientific">Aulographum hederae CBS 113979</name>
    <dbReference type="NCBI Taxonomy" id="1176131"/>
    <lineage>
        <taxon>Eukaryota</taxon>
        <taxon>Fungi</taxon>
        <taxon>Dikarya</taxon>
        <taxon>Ascomycota</taxon>
        <taxon>Pezizomycotina</taxon>
        <taxon>Dothideomycetes</taxon>
        <taxon>Pleosporomycetidae</taxon>
        <taxon>Aulographales</taxon>
        <taxon>Aulographaceae</taxon>
    </lineage>
</organism>
<feature type="compositionally biased region" description="Low complexity" evidence="10">
    <location>
        <begin position="332"/>
        <end position="346"/>
    </location>
</feature>
<dbReference type="Proteomes" id="UP000800041">
    <property type="component" value="Unassembled WGS sequence"/>
</dbReference>
<gene>
    <name evidence="12" type="ORF">K402DRAFT_326214</name>
</gene>
<evidence type="ECO:0000256" key="8">
    <source>
        <dbReference type="ARBA" id="ARBA00023306"/>
    </source>
</evidence>
<dbReference type="EMBL" id="ML977144">
    <property type="protein sequence ID" value="KAF1989642.1"/>
    <property type="molecule type" value="Genomic_DNA"/>
</dbReference>
<keyword evidence="8" id="KW-0131">Cell cycle</keyword>
<keyword evidence="6" id="KW-0498">Mitosis</keyword>
<keyword evidence="9" id="KW-0137">Centromere</keyword>
<evidence type="ECO:0000256" key="3">
    <source>
        <dbReference type="ARBA" id="ARBA00009914"/>
    </source>
</evidence>
<dbReference type="Pfam" id="PF10444">
    <property type="entry name" value="Nbl1_Borealin_N"/>
    <property type="match status" value="1"/>
</dbReference>
<evidence type="ECO:0000256" key="2">
    <source>
        <dbReference type="ARBA" id="ARBA00004584"/>
    </source>
</evidence>
<feature type="compositionally biased region" description="Basic and acidic residues" evidence="10">
    <location>
        <begin position="152"/>
        <end position="166"/>
    </location>
</feature>
<dbReference type="GO" id="GO:0000775">
    <property type="term" value="C:chromosome, centromeric region"/>
    <property type="evidence" value="ECO:0007669"/>
    <property type="project" value="UniProtKB-SubCell"/>
</dbReference>
<feature type="compositionally biased region" description="Pro residues" evidence="10">
    <location>
        <begin position="109"/>
        <end position="123"/>
    </location>
</feature>
<dbReference type="AlphaFoldDB" id="A0A6G1H9A5"/>